<proteinExistence type="inferred from homology"/>
<comment type="similarity">
    <text evidence="2">Belongs to the strictosidine synthase family.</text>
</comment>
<evidence type="ECO:0000313" key="10">
    <source>
        <dbReference type="Proteomes" id="UP000327013"/>
    </source>
</evidence>
<dbReference type="Gene3D" id="2.120.10.30">
    <property type="entry name" value="TolB, C-terminal domain"/>
    <property type="match status" value="1"/>
</dbReference>
<dbReference type="OrthoDB" id="5307922at2759"/>
<keyword evidence="7" id="KW-0812">Transmembrane</keyword>
<dbReference type="AlphaFoldDB" id="A0A5N6QXH0"/>
<evidence type="ECO:0000256" key="7">
    <source>
        <dbReference type="SAM" id="Phobius"/>
    </source>
</evidence>
<keyword evidence="6" id="KW-0325">Glycoprotein</keyword>
<dbReference type="Pfam" id="PF20067">
    <property type="entry name" value="SSL_N"/>
    <property type="match status" value="1"/>
</dbReference>
<dbReference type="GO" id="GO:0009753">
    <property type="term" value="P:response to jasmonic acid"/>
    <property type="evidence" value="ECO:0007669"/>
    <property type="project" value="UniProtKB-ARBA"/>
</dbReference>
<dbReference type="SUPFAM" id="SSF63829">
    <property type="entry name" value="Calcium-dependent phosphotriesterase"/>
    <property type="match status" value="1"/>
</dbReference>
<keyword evidence="4" id="KW-0926">Vacuole</keyword>
<organism evidence="9 10">
    <name type="scientific">Carpinus fangiana</name>
    <dbReference type="NCBI Taxonomy" id="176857"/>
    <lineage>
        <taxon>Eukaryota</taxon>
        <taxon>Viridiplantae</taxon>
        <taxon>Streptophyta</taxon>
        <taxon>Embryophyta</taxon>
        <taxon>Tracheophyta</taxon>
        <taxon>Spermatophyta</taxon>
        <taxon>Magnoliopsida</taxon>
        <taxon>eudicotyledons</taxon>
        <taxon>Gunneridae</taxon>
        <taxon>Pentapetalae</taxon>
        <taxon>rosids</taxon>
        <taxon>fabids</taxon>
        <taxon>Fagales</taxon>
        <taxon>Betulaceae</taxon>
        <taxon>Carpinus</taxon>
    </lineage>
</organism>
<evidence type="ECO:0000256" key="5">
    <source>
        <dbReference type="ARBA" id="ARBA00022729"/>
    </source>
</evidence>
<accession>A0A5N6QXH0</accession>
<feature type="domain" description="Strictosidine synthase conserved region" evidence="8">
    <location>
        <begin position="169"/>
        <end position="255"/>
    </location>
</feature>
<evidence type="ECO:0000256" key="6">
    <source>
        <dbReference type="ARBA" id="ARBA00023180"/>
    </source>
</evidence>
<reference evidence="9 10" key="1">
    <citation type="submission" date="2019-06" db="EMBL/GenBank/DDBJ databases">
        <title>A chromosomal-level reference genome of Carpinus fangiana (Coryloideae, Betulaceae).</title>
        <authorList>
            <person name="Yang X."/>
            <person name="Wang Z."/>
            <person name="Zhang L."/>
            <person name="Hao G."/>
            <person name="Liu J."/>
            <person name="Yang Y."/>
        </authorList>
    </citation>
    <scope>NUCLEOTIDE SEQUENCE [LARGE SCALE GENOMIC DNA]</scope>
    <source>
        <strain evidence="9">Cfa_2016G</strain>
        <tissue evidence="9">Leaf</tissue>
    </source>
</reference>
<dbReference type="EMBL" id="CM017322">
    <property type="protein sequence ID" value="KAE8010719.1"/>
    <property type="molecule type" value="Genomic_DNA"/>
</dbReference>
<protein>
    <recommendedName>
        <fullName evidence="8">Strictosidine synthase conserved region domain-containing protein</fullName>
    </recommendedName>
</protein>
<dbReference type="GO" id="GO:0005773">
    <property type="term" value="C:vacuole"/>
    <property type="evidence" value="ECO:0007669"/>
    <property type="project" value="UniProtKB-SubCell"/>
</dbReference>
<keyword evidence="7" id="KW-1133">Transmembrane helix</keyword>
<evidence type="ECO:0000259" key="8">
    <source>
        <dbReference type="Pfam" id="PF03088"/>
    </source>
</evidence>
<keyword evidence="5" id="KW-0732">Signal</keyword>
<gene>
    <name evidence="9" type="ORF">FH972_007062</name>
</gene>
<evidence type="ECO:0000313" key="9">
    <source>
        <dbReference type="EMBL" id="KAE8010719.1"/>
    </source>
</evidence>
<evidence type="ECO:0000256" key="1">
    <source>
        <dbReference type="ARBA" id="ARBA00004116"/>
    </source>
</evidence>
<dbReference type="InterPro" id="IPR011042">
    <property type="entry name" value="6-blade_b-propeller_TolB-like"/>
</dbReference>
<evidence type="ECO:0000256" key="3">
    <source>
        <dbReference type="ARBA" id="ARBA00022553"/>
    </source>
</evidence>
<dbReference type="GO" id="GO:0016787">
    <property type="term" value="F:hydrolase activity"/>
    <property type="evidence" value="ECO:0007669"/>
    <property type="project" value="TreeGrafter"/>
</dbReference>
<dbReference type="PANTHER" id="PTHR10426:SF88">
    <property type="entry name" value="ADIPOCYTE PLASMA MEMBRANE-ASSOCIATED PROTEIN HEMOMUCIN-RELATED"/>
    <property type="match status" value="1"/>
</dbReference>
<feature type="transmembrane region" description="Helical" evidence="7">
    <location>
        <begin position="16"/>
        <end position="37"/>
    </location>
</feature>
<dbReference type="Pfam" id="PF03088">
    <property type="entry name" value="Str_synth"/>
    <property type="match status" value="1"/>
</dbReference>
<comment type="subcellular location">
    <subcellularLocation>
        <location evidence="1">Vacuole</location>
    </subcellularLocation>
</comment>
<keyword evidence="7" id="KW-0472">Membrane</keyword>
<dbReference type="InterPro" id="IPR018119">
    <property type="entry name" value="Strictosidine_synth_cons-reg"/>
</dbReference>
<sequence length="381" mass="42022">MSDSVSASLPKRKTSWPFTFVITALIPVVAATILYQLDSFDPAPMPPEALTRHAIAVPARNNRMLKGLELVGVGDLKGPEDVAYEPKSGVIYTGCADGWIKRVTVNDSVSHSVVEKWVNTGGRPLGIAFGRNNEVIVADGVKGLLKVTTEGTVELLTDEAEGQKFRTTDAVDVADNGIIYFSDASYKYSLSECALDILEGKPHGRLLSYDPATKSTKVLLQNLYFANGVAVSPDQNYVIFCETPVRRCRKYHIQGKEEGRVDEFIDNLPGIPDNIRYDGEGHYWIAMFSGPSHSWDLAARYPFIRKVIAIMEKYRVRPRIEKNSGILAVDLAGKPTAHYYDPGLSFLTSGIKIGDHLYCGSIVLPYITRLNLKEHPARATT</sequence>
<dbReference type="FunFam" id="2.120.10.30:FF:000073">
    <property type="entry name" value="Protein STRICTOSIDINE SYNTHASE-LIKE 6"/>
    <property type="match status" value="1"/>
</dbReference>
<keyword evidence="10" id="KW-1185">Reference proteome</keyword>
<dbReference type="Proteomes" id="UP000327013">
    <property type="component" value="Chromosome 2"/>
</dbReference>
<keyword evidence="3" id="KW-0597">Phosphoprotein</keyword>
<evidence type="ECO:0000256" key="2">
    <source>
        <dbReference type="ARBA" id="ARBA00009191"/>
    </source>
</evidence>
<name>A0A5N6QXH0_9ROSI</name>
<dbReference type="PANTHER" id="PTHR10426">
    <property type="entry name" value="STRICTOSIDINE SYNTHASE-RELATED"/>
    <property type="match status" value="1"/>
</dbReference>
<evidence type="ECO:0000256" key="4">
    <source>
        <dbReference type="ARBA" id="ARBA00022554"/>
    </source>
</evidence>
<dbReference type="GO" id="GO:0012505">
    <property type="term" value="C:endomembrane system"/>
    <property type="evidence" value="ECO:0007669"/>
    <property type="project" value="TreeGrafter"/>
</dbReference>